<evidence type="ECO:0000256" key="11">
    <source>
        <dbReference type="ARBA" id="ARBA00023235"/>
    </source>
</evidence>
<comment type="caution">
    <text evidence="17">Lacks conserved residue(s) required for the propagation of feature annotation.</text>
</comment>
<dbReference type="EMBL" id="JADEVV010000001">
    <property type="protein sequence ID" value="MBE9252327.1"/>
    <property type="molecule type" value="Genomic_DNA"/>
</dbReference>
<feature type="binding site" evidence="17">
    <location>
        <position position="383"/>
    </location>
    <ligand>
        <name>(6S)-NADPHX</name>
        <dbReference type="ChEBI" id="CHEBI:64076"/>
    </ligand>
</feature>
<feature type="binding site" evidence="18">
    <location>
        <position position="163"/>
    </location>
    <ligand>
        <name>K(+)</name>
        <dbReference type="ChEBI" id="CHEBI:29103"/>
    </ligand>
</feature>
<dbReference type="PROSITE" id="PS01050">
    <property type="entry name" value="YJEF_C_2"/>
    <property type="match status" value="1"/>
</dbReference>
<dbReference type="EC" id="5.1.99.6" evidence="19"/>
<dbReference type="EC" id="4.2.1.136" evidence="19"/>
<gene>
    <name evidence="18" type="primary">nnrE</name>
    <name evidence="17" type="synonym">nnrD</name>
    <name evidence="22" type="ORF">IQ217_00350</name>
</gene>
<dbReference type="InterPro" id="IPR036652">
    <property type="entry name" value="YjeF_N_dom_sf"/>
</dbReference>
<evidence type="ECO:0000256" key="2">
    <source>
        <dbReference type="ARBA" id="ARBA00000909"/>
    </source>
</evidence>
<proteinExistence type="inferred from homology"/>
<feature type="binding site" evidence="17">
    <location>
        <position position="333"/>
    </location>
    <ligand>
        <name>(6S)-NADPHX</name>
        <dbReference type="ChEBI" id="CHEBI:64076"/>
    </ligand>
</feature>
<comment type="similarity">
    <text evidence="17">Belongs to the NnrD/CARKD family.</text>
</comment>
<dbReference type="NCBIfam" id="TIGR00196">
    <property type="entry name" value="yjeF_cterm"/>
    <property type="match status" value="1"/>
</dbReference>
<dbReference type="CDD" id="cd01171">
    <property type="entry name" value="YXKO-related"/>
    <property type="match status" value="1"/>
</dbReference>
<evidence type="ECO:0000256" key="7">
    <source>
        <dbReference type="ARBA" id="ARBA00022840"/>
    </source>
</evidence>
<comment type="catalytic activity">
    <reaction evidence="2 18 19">
        <text>(6R)-NADPHX = (6S)-NADPHX</text>
        <dbReference type="Rhea" id="RHEA:32227"/>
        <dbReference type="ChEBI" id="CHEBI:64076"/>
        <dbReference type="ChEBI" id="CHEBI:64077"/>
        <dbReference type="EC" id="5.1.99.6"/>
    </reaction>
</comment>
<keyword evidence="5 18" id="KW-0479">Metal-binding</keyword>
<evidence type="ECO:0000256" key="1">
    <source>
        <dbReference type="ARBA" id="ARBA00000013"/>
    </source>
</evidence>
<comment type="catalytic activity">
    <reaction evidence="15 17 19">
        <text>(6S)-NADHX + ADP = AMP + phosphate + NADH + H(+)</text>
        <dbReference type="Rhea" id="RHEA:32223"/>
        <dbReference type="ChEBI" id="CHEBI:15378"/>
        <dbReference type="ChEBI" id="CHEBI:43474"/>
        <dbReference type="ChEBI" id="CHEBI:57945"/>
        <dbReference type="ChEBI" id="CHEBI:64074"/>
        <dbReference type="ChEBI" id="CHEBI:456215"/>
        <dbReference type="ChEBI" id="CHEBI:456216"/>
        <dbReference type="EC" id="4.2.1.136"/>
    </reaction>
</comment>
<keyword evidence="9 18" id="KW-0630">Potassium</keyword>
<feature type="domain" description="YjeF C-terminal" evidence="20">
    <location>
        <begin position="231"/>
        <end position="508"/>
    </location>
</feature>
<feature type="domain" description="YjeF N-terminal" evidence="21">
    <location>
        <begin position="17"/>
        <end position="217"/>
    </location>
</feature>
<evidence type="ECO:0000256" key="4">
    <source>
        <dbReference type="ARBA" id="ARBA00009524"/>
    </source>
</evidence>
<dbReference type="NCBIfam" id="TIGR00197">
    <property type="entry name" value="yjeF_nterm"/>
    <property type="match status" value="1"/>
</dbReference>
<keyword evidence="7 17" id="KW-0067">ATP-binding</keyword>
<reference evidence="22 23" key="1">
    <citation type="submission" date="2020-10" db="EMBL/GenBank/DDBJ databases">
        <authorList>
            <person name="Castelo-Branco R."/>
            <person name="Eusebio N."/>
            <person name="Adriana R."/>
            <person name="Vieira A."/>
            <person name="Brugerolle De Fraissinette N."/>
            <person name="Rezende De Castro R."/>
            <person name="Schneider M.P."/>
            <person name="Vasconcelos V."/>
            <person name="Leao P.N."/>
        </authorList>
    </citation>
    <scope>NUCLEOTIDE SEQUENCE [LARGE SCALE GENOMIC DNA]</scope>
    <source>
        <strain evidence="22 23">LEGE 00031</strain>
    </source>
</reference>
<evidence type="ECO:0000259" key="21">
    <source>
        <dbReference type="PROSITE" id="PS51385"/>
    </source>
</evidence>
<keyword evidence="10 17" id="KW-0520">NAD</keyword>
<evidence type="ECO:0000256" key="18">
    <source>
        <dbReference type="HAMAP-Rule" id="MF_01966"/>
    </source>
</evidence>
<evidence type="ECO:0000256" key="5">
    <source>
        <dbReference type="ARBA" id="ARBA00022723"/>
    </source>
</evidence>
<comment type="cofactor">
    <cofactor evidence="18 19">
        <name>K(+)</name>
        <dbReference type="ChEBI" id="CHEBI:29103"/>
    </cofactor>
    <text evidence="18 19">Binds 1 potassium ion per subunit.</text>
</comment>
<keyword evidence="6 17" id="KW-0547">Nucleotide-binding</keyword>
<keyword evidence="11 18" id="KW-0413">Isomerase</keyword>
<feature type="binding site" evidence="18">
    <location>
        <position position="67"/>
    </location>
    <ligand>
        <name>K(+)</name>
        <dbReference type="ChEBI" id="CHEBI:29103"/>
    </ligand>
</feature>
<dbReference type="HAMAP" id="MF_01965">
    <property type="entry name" value="NADHX_dehydratase"/>
    <property type="match status" value="1"/>
</dbReference>
<comment type="similarity">
    <text evidence="18">Belongs to the NnrE/AIBP family.</text>
</comment>
<dbReference type="SUPFAM" id="SSF53613">
    <property type="entry name" value="Ribokinase-like"/>
    <property type="match status" value="1"/>
</dbReference>
<dbReference type="InterPro" id="IPR017953">
    <property type="entry name" value="Carbohydrate_kinase_pred_CS"/>
</dbReference>
<accession>A0ABR9VLV9</accession>
<name>A0ABR9VLV9_9SYNC</name>
<comment type="similarity">
    <text evidence="4 19">In the C-terminal section; belongs to the NnrD/CARKD family.</text>
</comment>
<evidence type="ECO:0000313" key="22">
    <source>
        <dbReference type="EMBL" id="MBE9252327.1"/>
    </source>
</evidence>
<evidence type="ECO:0000256" key="8">
    <source>
        <dbReference type="ARBA" id="ARBA00022857"/>
    </source>
</evidence>
<feature type="binding site" evidence="17">
    <location>
        <position position="446"/>
    </location>
    <ligand>
        <name>AMP</name>
        <dbReference type="ChEBI" id="CHEBI:456215"/>
    </ligand>
</feature>
<dbReference type="Pfam" id="PF03853">
    <property type="entry name" value="YjeF_N"/>
    <property type="match status" value="1"/>
</dbReference>
<comment type="function">
    <text evidence="14 19">Bifunctional enzyme that catalyzes the epimerization of the S- and R-forms of NAD(P)HX and the dehydration of the S-form of NAD(P)HX at the expense of ADP, which is converted to AMP. This allows the repair of both epimers of NAD(P)HX, a damaged form of NAD(P)H that is a result of enzymatic or heat-dependent hydration.</text>
</comment>
<comment type="subunit">
    <text evidence="17">Homotetramer.</text>
</comment>
<dbReference type="InterPro" id="IPR030677">
    <property type="entry name" value="Nnr"/>
</dbReference>
<evidence type="ECO:0000256" key="10">
    <source>
        <dbReference type="ARBA" id="ARBA00023027"/>
    </source>
</evidence>
<evidence type="ECO:0000256" key="3">
    <source>
        <dbReference type="ARBA" id="ARBA00006001"/>
    </source>
</evidence>
<comment type="function">
    <text evidence="18">Catalyzes the epimerization of the S- and R-forms of NAD(P)HX, a damaged form of NAD(P)H that is a result of enzymatic or heat-dependent hydration. This is a prerequisite for the S-specific NAD(P)H-hydrate dehydratase to allow the repair of both epimers of NAD(P)HX.</text>
</comment>
<dbReference type="PROSITE" id="PS51383">
    <property type="entry name" value="YJEF_C_3"/>
    <property type="match status" value="1"/>
</dbReference>
<comment type="cofactor">
    <cofactor evidence="17">
        <name>Mg(2+)</name>
        <dbReference type="ChEBI" id="CHEBI:18420"/>
    </cofactor>
</comment>
<dbReference type="Proteomes" id="UP000658720">
    <property type="component" value="Unassembled WGS sequence"/>
</dbReference>
<comment type="function">
    <text evidence="17">Catalyzes the dehydration of the S-form of NAD(P)HX at the expense of ADP, which is converted to AMP. Together with NAD(P)HX epimerase, which catalyzes the epimerization of the S- and R-forms, the enzyme allows the repair of both epimers of NAD(P)HX, a damaged form of NAD(P)H that is a result of enzymatic or heat-dependent hydration.</text>
</comment>
<comment type="caution">
    <text evidence="22">The sequence shown here is derived from an EMBL/GenBank/DDBJ whole genome shotgun (WGS) entry which is preliminary data.</text>
</comment>
<feature type="binding site" evidence="17">
    <location>
        <begin position="417"/>
        <end position="421"/>
    </location>
    <ligand>
        <name>AMP</name>
        <dbReference type="ChEBI" id="CHEBI:456215"/>
    </ligand>
</feature>
<dbReference type="Gene3D" id="3.40.50.10260">
    <property type="entry name" value="YjeF N-terminal domain"/>
    <property type="match status" value="1"/>
</dbReference>
<dbReference type="PROSITE" id="PS01049">
    <property type="entry name" value="YJEF_C_1"/>
    <property type="match status" value="1"/>
</dbReference>
<protein>
    <recommendedName>
        <fullName evidence="19">Bifunctional NAD(P)H-hydrate repair enzyme</fullName>
    </recommendedName>
    <alternativeName>
        <fullName evidence="19">Nicotinamide nucleotide repair protein</fullName>
    </alternativeName>
    <domain>
        <recommendedName>
            <fullName evidence="19">ADP-dependent (S)-NAD(P)H-hydrate dehydratase</fullName>
            <ecNumber evidence="19">4.2.1.136</ecNumber>
        </recommendedName>
        <alternativeName>
            <fullName evidence="19">ADP-dependent NAD(P)HX dehydratase</fullName>
        </alternativeName>
    </domain>
    <domain>
        <recommendedName>
            <fullName evidence="19">NAD(P)H-hydrate epimerase</fullName>
            <ecNumber evidence="19">5.1.99.6</ecNumber>
        </recommendedName>
    </domain>
</protein>
<keyword evidence="8 17" id="KW-0521">NADP</keyword>
<feature type="binding site" evidence="18">
    <location>
        <position position="160"/>
    </location>
    <ligand>
        <name>(6S)-NADPHX</name>
        <dbReference type="ChEBI" id="CHEBI:64076"/>
    </ligand>
</feature>
<dbReference type="PANTHER" id="PTHR12592">
    <property type="entry name" value="ATP-DEPENDENT (S)-NAD(P)H-HYDRATE DEHYDRATASE FAMILY MEMBER"/>
    <property type="match status" value="1"/>
</dbReference>
<evidence type="ECO:0000259" key="20">
    <source>
        <dbReference type="PROSITE" id="PS51383"/>
    </source>
</evidence>
<dbReference type="Gene3D" id="3.40.1190.20">
    <property type="match status" value="1"/>
</dbReference>
<evidence type="ECO:0000256" key="12">
    <source>
        <dbReference type="ARBA" id="ARBA00023239"/>
    </source>
</evidence>
<evidence type="ECO:0000256" key="19">
    <source>
        <dbReference type="PIRNR" id="PIRNR017184"/>
    </source>
</evidence>
<evidence type="ECO:0000256" key="13">
    <source>
        <dbReference type="ARBA" id="ARBA00023268"/>
    </source>
</evidence>
<evidence type="ECO:0000256" key="16">
    <source>
        <dbReference type="ARBA" id="ARBA00049209"/>
    </source>
</evidence>
<dbReference type="RefSeq" id="WP_194018504.1">
    <property type="nucleotide sequence ID" value="NZ_JADEVV010000001.1"/>
</dbReference>
<feature type="binding site" evidence="18">
    <location>
        <begin position="66"/>
        <end position="70"/>
    </location>
    <ligand>
        <name>(6S)-NADPHX</name>
        <dbReference type="ChEBI" id="CHEBI:64076"/>
    </ligand>
</feature>
<evidence type="ECO:0000256" key="15">
    <source>
        <dbReference type="ARBA" id="ARBA00048238"/>
    </source>
</evidence>
<keyword evidence="12 17" id="KW-0456">Lyase</keyword>
<comment type="similarity">
    <text evidence="3 19">In the N-terminal section; belongs to the NnrE/AIBP family.</text>
</comment>
<dbReference type="PIRSF" id="PIRSF017184">
    <property type="entry name" value="Nnr"/>
    <property type="match status" value="1"/>
</dbReference>
<evidence type="ECO:0000256" key="9">
    <source>
        <dbReference type="ARBA" id="ARBA00022958"/>
    </source>
</evidence>
<dbReference type="HAMAP" id="MF_01966">
    <property type="entry name" value="NADHX_epimerase"/>
    <property type="match status" value="1"/>
</dbReference>
<dbReference type="Pfam" id="PF01256">
    <property type="entry name" value="Carb_kinase"/>
    <property type="match status" value="1"/>
</dbReference>
<feature type="binding site" evidence="18">
    <location>
        <position position="127"/>
    </location>
    <ligand>
        <name>K(+)</name>
        <dbReference type="ChEBI" id="CHEBI:29103"/>
    </ligand>
</feature>
<evidence type="ECO:0000256" key="14">
    <source>
        <dbReference type="ARBA" id="ARBA00025153"/>
    </source>
</evidence>
<organism evidence="22 23">
    <name type="scientific">Synechocystis salina LEGE 00031</name>
    <dbReference type="NCBI Taxonomy" id="1828736"/>
    <lineage>
        <taxon>Bacteria</taxon>
        <taxon>Bacillati</taxon>
        <taxon>Cyanobacteriota</taxon>
        <taxon>Cyanophyceae</taxon>
        <taxon>Synechococcales</taxon>
        <taxon>Merismopediaceae</taxon>
        <taxon>Synechocystis</taxon>
    </lineage>
</organism>
<keyword evidence="23" id="KW-1185">Reference proteome</keyword>
<dbReference type="PROSITE" id="PS51385">
    <property type="entry name" value="YJEF_N"/>
    <property type="match status" value="1"/>
</dbReference>
<dbReference type="SUPFAM" id="SSF64153">
    <property type="entry name" value="YjeF N-terminal domain-like"/>
    <property type="match status" value="1"/>
</dbReference>
<dbReference type="InterPro" id="IPR029056">
    <property type="entry name" value="Ribokinase-like"/>
</dbReference>
<dbReference type="InterPro" id="IPR000631">
    <property type="entry name" value="CARKD"/>
</dbReference>
<feature type="binding site" evidence="17">
    <location>
        <position position="447"/>
    </location>
    <ligand>
        <name>(6S)-NADPHX</name>
        <dbReference type="ChEBI" id="CHEBI:64076"/>
    </ligand>
</feature>
<keyword evidence="13" id="KW-0511">Multifunctional enzyme</keyword>
<dbReference type="PANTHER" id="PTHR12592:SF0">
    <property type="entry name" value="ATP-DEPENDENT (S)-NAD(P)H-HYDRATE DEHYDRATASE"/>
    <property type="match status" value="1"/>
</dbReference>
<comment type="catalytic activity">
    <reaction evidence="16 17 19">
        <text>(6S)-NADPHX + ADP = AMP + phosphate + NADPH + H(+)</text>
        <dbReference type="Rhea" id="RHEA:32235"/>
        <dbReference type="ChEBI" id="CHEBI:15378"/>
        <dbReference type="ChEBI" id="CHEBI:43474"/>
        <dbReference type="ChEBI" id="CHEBI:57783"/>
        <dbReference type="ChEBI" id="CHEBI:64076"/>
        <dbReference type="ChEBI" id="CHEBI:456215"/>
        <dbReference type="ChEBI" id="CHEBI:456216"/>
        <dbReference type="EC" id="4.2.1.136"/>
    </reaction>
</comment>
<feature type="binding site" evidence="18">
    <location>
        <begin position="131"/>
        <end position="137"/>
    </location>
    <ligand>
        <name>(6S)-NADPHX</name>
        <dbReference type="ChEBI" id="CHEBI:64076"/>
    </ligand>
</feature>
<evidence type="ECO:0000313" key="23">
    <source>
        <dbReference type="Proteomes" id="UP000658720"/>
    </source>
</evidence>
<evidence type="ECO:0000256" key="6">
    <source>
        <dbReference type="ARBA" id="ARBA00022741"/>
    </source>
</evidence>
<sequence length="515" mass="54294">MTVASPWFRAVVSAAQMQEIENWLFAQGMPVAALMEKAALQIANRLSLLYPLTKFPRIGVLVGPGHNGGDGLVVARELKLQDYQVKVLQPLDQLKPLTQNHADYGKGLGIPWVDDVQALAHCDLIIDALFGFGLTRPITGAIADLVTAINALPIPVVSIDLPSGIHTDTGEILGTAVQADRSFCLGLWKRAYFQDRALAHLGQTELLGIGLPLQAIASVLGQIWPVQILGTEQARRTLPLSRSLVTHKYQQGHVLLICGSQQYAGGALLACLGARASGVGMVTMAVPTGIKALLHSQCPEVLVQGLLETSSGAIAGLGNLDLSRYTAVALGPGLGLDVGPVVEEVLPVNCPLILDADGLNQLARQQLLPLLAERTAPTVLTPHGGEFQRLFPDLDQGDRLTAVQTAAAISQATVLLKGAKTVIASPTGPTWVIKDSTPALARGGSGDVLTGLIGGLLAQPGEFALTQRVATAAWWHAQAGILAAQQRTVLGVDAQHLAEYLIPACRQWIGQNATN</sequence>
<comment type="catalytic activity">
    <reaction evidence="1 18 19">
        <text>(6R)-NADHX = (6S)-NADHX</text>
        <dbReference type="Rhea" id="RHEA:32215"/>
        <dbReference type="ChEBI" id="CHEBI:64074"/>
        <dbReference type="ChEBI" id="CHEBI:64075"/>
        <dbReference type="EC" id="5.1.99.6"/>
    </reaction>
</comment>
<dbReference type="InterPro" id="IPR004443">
    <property type="entry name" value="YjeF_N_dom"/>
</dbReference>
<evidence type="ECO:0000256" key="17">
    <source>
        <dbReference type="HAMAP-Rule" id="MF_01965"/>
    </source>
</evidence>